<feature type="signal peptide" evidence="3">
    <location>
        <begin position="1"/>
        <end position="22"/>
    </location>
</feature>
<evidence type="ECO:0000256" key="3">
    <source>
        <dbReference type="SAM" id="SignalP"/>
    </source>
</evidence>
<dbReference type="CDD" id="cd02968">
    <property type="entry name" value="SCO"/>
    <property type="match status" value="1"/>
</dbReference>
<keyword evidence="4" id="KW-0614">Plasmid</keyword>
<keyword evidence="2" id="KW-0812">Transmembrane</keyword>
<sequence length="262" mass="28008">MKPLFAALFIMAPLVLATGAQAALTRNELDGVFLSPAADAAAPLALKFRDIDDRRLTLREAIGGRPSLLLFVDYNCRTICGPALAIASGALAQTGLDPAKYRLVVIGLDPKDSAKDARLMARQIGDSAVERVTILLRGDAGNVHRLTDALGYRYRYDVAADQFAHPAGALVMTADGRVSRALSSLALNPRDLRLALVEAGAGHIGTFADRLTLLCYGFDAAHGVYAPAIARMLKLFAALTVISVLGAIAVLERRRRMSKDIR</sequence>
<dbReference type="HOGENOM" id="CLU_058434_0_0_5"/>
<dbReference type="InterPro" id="IPR036249">
    <property type="entry name" value="Thioredoxin-like_sf"/>
</dbReference>
<keyword evidence="2" id="KW-0472">Membrane</keyword>
<protein>
    <recommendedName>
        <fullName evidence="6">Electron transport protein SCO1/SenC</fullName>
    </recommendedName>
</protein>
<dbReference type="Pfam" id="PF02630">
    <property type="entry name" value="SCO1-SenC"/>
    <property type="match status" value="1"/>
</dbReference>
<dbReference type="Proteomes" id="UP000001953">
    <property type="component" value="Plasmid 1"/>
</dbReference>
<evidence type="ECO:0000256" key="2">
    <source>
        <dbReference type="SAM" id="Phobius"/>
    </source>
</evidence>
<reference evidence="5" key="1">
    <citation type="submission" date="2006-03" db="EMBL/GenBank/DDBJ databases">
        <title>Complete sequence of plasmid 1 of Nitrobacter hamburgensis X14.</title>
        <authorList>
            <consortium name="US DOE Joint Genome Institute"/>
            <person name="Copeland A."/>
            <person name="Lucas S."/>
            <person name="Lapidus A."/>
            <person name="Barry K."/>
            <person name="Detter J.C."/>
            <person name="Glavina del Rio T."/>
            <person name="Hammon N."/>
            <person name="Israni S."/>
            <person name="Dalin E."/>
            <person name="Tice H."/>
            <person name="Pitluck S."/>
            <person name="Chain P."/>
            <person name="Malfatti S."/>
            <person name="Shin M."/>
            <person name="Vergez L."/>
            <person name="Schmutz J."/>
            <person name="Larimer F."/>
            <person name="Land M."/>
            <person name="Hauser L."/>
            <person name="Kyrpides N."/>
            <person name="Ivanova N."/>
            <person name="Ward B."/>
            <person name="Arp D."/>
            <person name="Klotz M."/>
            <person name="Stein L."/>
            <person name="O'Mullan G."/>
            <person name="Starkenburg S."/>
            <person name="Sayavedra L."/>
            <person name="Poret-Peterson A.T."/>
            <person name="Gentry M.E."/>
            <person name="Bruce D."/>
            <person name="Richardson P."/>
        </authorList>
    </citation>
    <scope>NUCLEOTIDE SEQUENCE [LARGE SCALE GENOMIC DNA]</scope>
    <source>
        <strain evidence="5">DSM 10229 / NCIMB 13809 / X14</strain>
        <plasmid evidence="5">Plasmid pNITHX1</plasmid>
    </source>
</reference>
<feature type="transmembrane region" description="Helical" evidence="2">
    <location>
        <begin position="232"/>
        <end position="251"/>
    </location>
</feature>
<dbReference type="SUPFAM" id="SSF52833">
    <property type="entry name" value="Thioredoxin-like"/>
    <property type="match status" value="1"/>
</dbReference>
<dbReference type="KEGG" id="nha:Nham_4181"/>
<accession>Q1QG43</accession>
<evidence type="ECO:0008006" key="6">
    <source>
        <dbReference type="Google" id="ProtNLM"/>
    </source>
</evidence>
<evidence type="ECO:0000313" key="5">
    <source>
        <dbReference type="Proteomes" id="UP000001953"/>
    </source>
</evidence>
<gene>
    <name evidence="4" type="ordered locus">Nham_4181</name>
</gene>
<evidence type="ECO:0000313" key="4">
    <source>
        <dbReference type="EMBL" id="ABE64804.1"/>
    </source>
</evidence>
<keyword evidence="2" id="KW-1133">Transmembrane helix</keyword>
<dbReference type="InterPro" id="IPR003782">
    <property type="entry name" value="SCO1/SenC"/>
</dbReference>
<dbReference type="AlphaFoldDB" id="Q1QG43"/>
<evidence type="ECO:0000256" key="1">
    <source>
        <dbReference type="ARBA" id="ARBA00010996"/>
    </source>
</evidence>
<feature type="chain" id="PRO_5004195655" description="Electron transport protein SCO1/SenC" evidence="3">
    <location>
        <begin position="23"/>
        <end position="262"/>
    </location>
</feature>
<comment type="similarity">
    <text evidence="1">Belongs to the SCO1/2 family.</text>
</comment>
<keyword evidence="3" id="KW-0732">Signal</keyword>
<organism evidence="4 5">
    <name type="scientific">Nitrobacter hamburgensis (strain DSM 10229 / NCIMB 13809 / X14)</name>
    <dbReference type="NCBI Taxonomy" id="323097"/>
    <lineage>
        <taxon>Bacteria</taxon>
        <taxon>Pseudomonadati</taxon>
        <taxon>Pseudomonadota</taxon>
        <taxon>Alphaproteobacteria</taxon>
        <taxon>Hyphomicrobiales</taxon>
        <taxon>Nitrobacteraceae</taxon>
        <taxon>Nitrobacter</taxon>
    </lineage>
</organism>
<dbReference type="EMBL" id="CP000320">
    <property type="protein sequence ID" value="ABE64804.1"/>
    <property type="molecule type" value="Genomic_DNA"/>
</dbReference>
<dbReference type="RefSeq" id="WP_011504935.1">
    <property type="nucleotide sequence ID" value="NC_007959.1"/>
</dbReference>
<keyword evidence="5" id="KW-1185">Reference proteome</keyword>
<geneLocation type="plasmid" evidence="5">
    <name>pNITHX1</name>
</geneLocation>
<dbReference type="Gene3D" id="3.40.30.10">
    <property type="entry name" value="Glutaredoxin"/>
    <property type="match status" value="1"/>
</dbReference>
<name>Q1QG43_NITHX</name>
<proteinExistence type="inferred from homology"/>